<reference evidence="1" key="1">
    <citation type="submission" date="2017-10" db="EMBL/GenBank/DDBJ databases">
        <title>Conjugative transfer of the toxin plasmid of Clostridium sordellii.</title>
        <authorList>
            <person name="Vidor C.J."/>
            <person name="Awad M."/>
            <person name="Lyras D."/>
        </authorList>
    </citation>
    <scope>NUCLEOTIDE SEQUENCE</scope>
    <source>
        <strain evidence="1">7508-A</strain>
        <plasmid evidence="1">pCS1-7</plasmid>
    </source>
</reference>
<dbReference type="AlphaFoldDB" id="A0A2I6SVX6"/>
<evidence type="ECO:0008006" key="2">
    <source>
        <dbReference type="Google" id="ProtNLM"/>
    </source>
</evidence>
<dbReference type="InterPro" id="IPR010813">
    <property type="entry name" value="DUF1413"/>
</dbReference>
<dbReference type="RefSeq" id="WP_172692173.1">
    <property type="nucleotide sequence ID" value="NZ_MG205641.1"/>
</dbReference>
<proteinExistence type="predicted"/>
<geneLocation type="plasmid" evidence="1">
    <name>pCS1-7</name>
</geneLocation>
<name>A0A2I6SVX6_PARSO</name>
<evidence type="ECO:0000313" key="1">
    <source>
        <dbReference type="EMBL" id="AUO31681.1"/>
    </source>
</evidence>
<organism evidence="1">
    <name type="scientific">Paraclostridium sordellii</name>
    <name type="common">Clostridium sordellii</name>
    <dbReference type="NCBI Taxonomy" id="1505"/>
    <lineage>
        <taxon>Bacteria</taxon>
        <taxon>Bacillati</taxon>
        <taxon>Bacillota</taxon>
        <taxon>Clostridia</taxon>
        <taxon>Peptostreptococcales</taxon>
        <taxon>Peptostreptococcaceae</taxon>
        <taxon>Paraclostridium</taxon>
    </lineage>
</organism>
<dbReference type="Pfam" id="PF07205">
    <property type="entry name" value="DUF1413"/>
    <property type="match status" value="1"/>
</dbReference>
<keyword evidence="1" id="KW-0614">Plasmid</keyword>
<accession>A0A2I6SVX6</accession>
<protein>
    <recommendedName>
        <fullName evidence="2">DUF1413 domain-containing protein</fullName>
    </recommendedName>
</protein>
<sequence>MNKLLAHCIKEIEYIHDEEVFTVKDLFKGYVWNRLSTGERRNIGYIFKNYIYENKDLNIVHIIKSQNVKESKMQYKKKKKK</sequence>
<dbReference type="EMBL" id="MG205641">
    <property type="protein sequence ID" value="AUO31681.1"/>
    <property type="molecule type" value="Genomic_DNA"/>
</dbReference>